<dbReference type="InterPro" id="IPR013783">
    <property type="entry name" value="Ig-like_fold"/>
</dbReference>
<sequence>KSTYTKIPYLITWTIREDSHLRCITVSACDASLPNGSCLTQRTKGYDNSLPVFLDYYKSYHIIVYSIYDVGLNHTAARLQKIISCFTGVGPSSPVKNLVTGLNETGASIRVSWERPDLPNGPLIYYTINVTTLNGTLIQPPAIVSSTDYIVPINLNQTRNIGQFILTVTPVNFFQNKRIFGQPAKSFINFNSRGGPPTWLSLLVALTVLLISLWRSFAMAFFVLQGCGHLLT</sequence>
<organism evidence="2 3">
    <name type="scientific">Tropilaelaps mercedesae</name>
    <dbReference type="NCBI Taxonomy" id="418985"/>
    <lineage>
        <taxon>Eukaryota</taxon>
        <taxon>Metazoa</taxon>
        <taxon>Ecdysozoa</taxon>
        <taxon>Arthropoda</taxon>
        <taxon>Chelicerata</taxon>
        <taxon>Arachnida</taxon>
        <taxon>Acari</taxon>
        <taxon>Parasitiformes</taxon>
        <taxon>Mesostigmata</taxon>
        <taxon>Gamasina</taxon>
        <taxon>Dermanyssoidea</taxon>
        <taxon>Laelapidae</taxon>
        <taxon>Tropilaelaps</taxon>
    </lineage>
</organism>
<dbReference type="EMBL" id="MNPL01014597">
    <property type="protein sequence ID" value="OQR71433.1"/>
    <property type="molecule type" value="Genomic_DNA"/>
</dbReference>
<dbReference type="SUPFAM" id="SSF49265">
    <property type="entry name" value="Fibronectin type III"/>
    <property type="match status" value="1"/>
</dbReference>
<protein>
    <recommendedName>
        <fullName evidence="4">Fibronectin type-III domain-containing protein</fullName>
    </recommendedName>
</protein>
<keyword evidence="1" id="KW-0472">Membrane</keyword>
<accession>A0A1V9XDF2</accession>
<evidence type="ECO:0008006" key="4">
    <source>
        <dbReference type="Google" id="ProtNLM"/>
    </source>
</evidence>
<dbReference type="InParanoid" id="A0A1V9XDF2"/>
<feature type="transmembrane region" description="Helical" evidence="1">
    <location>
        <begin position="199"/>
        <end position="224"/>
    </location>
</feature>
<evidence type="ECO:0000256" key="1">
    <source>
        <dbReference type="SAM" id="Phobius"/>
    </source>
</evidence>
<evidence type="ECO:0000313" key="3">
    <source>
        <dbReference type="Proteomes" id="UP000192247"/>
    </source>
</evidence>
<dbReference type="InterPro" id="IPR036116">
    <property type="entry name" value="FN3_sf"/>
</dbReference>
<keyword evidence="1" id="KW-1133">Transmembrane helix</keyword>
<dbReference type="Proteomes" id="UP000192247">
    <property type="component" value="Unassembled WGS sequence"/>
</dbReference>
<dbReference type="CDD" id="cd00063">
    <property type="entry name" value="FN3"/>
    <property type="match status" value="1"/>
</dbReference>
<dbReference type="InterPro" id="IPR003961">
    <property type="entry name" value="FN3_dom"/>
</dbReference>
<reference evidence="2 3" key="1">
    <citation type="journal article" date="2017" name="Gigascience">
        <title>Draft genome of the honey bee ectoparasitic mite, Tropilaelaps mercedesae, is shaped by the parasitic life history.</title>
        <authorList>
            <person name="Dong X."/>
            <person name="Armstrong S.D."/>
            <person name="Xia D."/>
            <person name="Makepeace B.L."/>
            <person name="Darby A.C."/>
            <person name="Kadowaki T."/>
        </authorList>
    </citation>
    <scope>NUCLEOTIDE SEQUENCE [LARGE SCALE GENOMIC DNA]</scope>
    <source>
        <strain evidence="2">Wuxi-XJTLU</strain>
    </source>
</reference>
<keyword evidence="3" id="KW-1185">Reference proteome</keyword>
<name>A0A1V9XDF2_9ACAR</name>
<proteinExistence type="predicted"/>
<evidence type="ECO:0000313" key="2">
    <source>
        <dbReference type="EMBL" id="OQR71433.1"/>
    </source>
</evidence>
<gene>
    <name evidence="2" type="ORF">BIW11_11003</name>
</gene>
<feature type="non-terminal residue" evidence="2">
    <location>
        <position position="1"/>
    </location>
</feature>
<comment type="caution">
    <text evidence="2">The sequence shown here is derived from an EMBL/GenBank/DDBJ whole genome shotgun (WGS) entry which is preliminary data.</text>
</comment>
<dbReference type="Gene3D" id="2.60.40.10">
    <property type="entry name" value="Immunoglobulins"/>
    <property type="match status" value="1"/>
</dbReference>
<dbReference type="AlphaFoldDB" id="A0A1V9XDF2"/>
<keyword evidence="1" id="KW-0812">Transmembrane</keyword>